<evidence type="ECO:0000256" key="2">
    <source>
        <dbReference type="ARBA" id="ARBA00023002"/>
    </source>
</evidence>
<reference evidence="6" key="1">
    <citation type="submission" date="2016-10" db="EMBL/GenBank/DDBJ databases">
        <authorList>
            <person name="Varghese N."/>
            <person name="Submissions S."/>
        </authorList>
    </citation>
    <scope>NUCLEOTIDE SEQUENCE [LARGE SCALE GENOMIC DNA]</scope>
    <source>
        <strain evidence="6">CGMCC 1.7666</strain>
    </source>
</reference>
<dbReference type="InterPro" id="IPR005255">
    <property type="entry name" value="PdxA_fam"/>
</dbReference>
<dbReference type="EMBL" id="FMVJ01000002">
    <property type="protein sequence ID" value="SCX81231.1"/>
    <property type="molecule type" value="Genomic_DNA"/>
</dbReference>
<keyword evidence="6" id="KW-1185">Reference proteome</keyword>
<keyword evidence="3" id="KW-0520">NAD</keyword>
<accession>A0A1G5ATQ6</accession>
<dbReference type="PANTHER" id="PTHR30004:SF3">
    <property type="entry name" value="4-HYDROXYTHREONINE-4-PHOSPHATE DEHYDROGENASE 2-RELATED"/>
    <property type="match status" value="1"/>
</dbReference>
<sequence>MTSAHDFASTRLQNDSSAKPRIALTMGDCTGIGPEQCARILSDGRMNNVARIVLVGDARVLERGMQDTGASFEVRRVSSVEEIDWNDDTVPLIDMGNTDPSTLPRGSVSPESGKLTGDTLAHAVEIASEGHVDAITFAPLNKAAMFAGGWKFPDEHKMFAHLLGHKTYFSEMNVLDGQWMSRVTGHVSLRQAIEEITPQSISDAVMLVDEMLRNAGMENPRIAVAALNPHAGEGGLFGRDEIEMIGPTVKALIEKGINCSGPYPADTVYIRAFKGEFDSVVAMYHDQGQIATKLKGFNRGVTVTAGLKTIFTTPSHGTAFDIVGKGIATTGALESAITLAATLATNRARRAQAGR</sequence>
<keyword evidence="2" id="KW-0560">Oxidoreductase</keyword>
<dbReference type="RefSeq" id="WP_091127852.1">
    <property type="nucleotide sequence ID" value="NZ_FMVJ01000002.1"/>
</dbReference>
<feature type="region of interest" description="Disordered" evidence="4">
    <location>
        <begin position="89"/>
        <end position="114"/>
    </location>
</feature>
<name>A0A1G5ATQ6_9HYPH</name>
<dbReference type="SUPFAM" id="SSF53659">
    <property type="entry name" value="Isocitrate/Isopropylmalate dehydrogenase-like"/>
    <property type="match status" value="1"/>
</dbReference>
<gene>
    <name evidence="5" type="ORF">SAMN02927923_00021</name>
</gene>
<dbReference type="Pfam" id="PF04166">
    <property type="entry name" value="PdxA"/>
    <property type="match status" value="1"/>
</dbReference>
<dbReference type="GO" id="GO:0046872">
    <property type="term" value="F:metal ion binding"/>
    <property type="evidence" value="ECO:0007669"/>
    <property type="project" value="UniProtKB-KW"/>
</dbReference>
<evidence type="ECO:0000256" key="3">
    <source>
        <dbReference type="ARBA" id="ARBA00023027"/>
    </source>
</evidence>
<organism evidence="5 6">
    <name type="scientific">Microvirga guangxiensis</name>
    <dbReference type="NCBI Taxonomy" id="549386"/>
    <lineage>
        <taxon>Bacteria</taxon>
        <taxon>Pseudomonadati</taxon>
        <taxon>Pseudomonadota</taxon>
        <taxon>Alphaproteobacteria</taxon>
        <taxon>Hyphomicrobiales</taxon>
        <taxon>Methylobacteriaceae</taxon>
        <taxon>Microvirga</taxon>
    </lineage>
</organism>
<dbReference type="STRING" id="549386.SAMN02927923_00021"/>
<proteinExistence type="predicted"/>
<dbReference type="AlphaFoldDB" id="A0A1G5ATQ6"/>
<dbReference type="Proteomes" id="UP000199569">
    <property type="component" value="Unassembled WGS sequence"/>
</dbReference>
<dbReference type="GO" id="GO:0051287">
    <property type="term" value="F:NAD binding"/>
    <property type="evidence" value="ECO:0007669"/>
    <property type="project" value="InterPro"/>
</dbReference>
<dbReference type="GO" id="GO:0016491">
    <property type="term" value="F:oxidoreductase activity"/>
    <property type="evidence" value="ECO:0007669"/>
    <property type="project" value="UniProtKB-KW"/>
</dbReference>
<evidence type="ECO:0000256" key="4">
    <source>
        <dbReference type="SAM" id="MobiDB-lite"/>
    </source>
</evidence>
<evidence type="ECO:0000313" key="5">
    <source>
        <dbReference type="EMBL" id="SCX81231.1"/>
    </source>
</evidence>
<dbReference type="OrthoDB" id="9801783at2"/>
<dbReference type="Gene3D" id="3.40.718.10">
    <property type="entry name" value="Isopropylmalate Dehydrogenase"/>
    <property type="match status" value="1"/>
</dbReference>
<dbReference type="PANTHER" id="PTHR30004">
    <property type="entry name" value="4-HYDROXYTHREONINE-4-PHOSPHATE DEHYDROGENASE"/>
    <property type="match status" value="1"/>
</dbReference>
<evidence type="ECO:0000313" key="6">
    <source>
        <dbReference type="Proteomes" id="UP000199569"/>
    </source>
</evidence>
<protein>
    <submittedName>
        <fullName evidence="5">4-hydroxythreonine-4-phosphate dehydrogenase</fullName>
    </submittedName>
</protein>
<keyword evidence="1" id="KW-0479">Metal-binding</keyword>
<evidence type="ECO:0000256" key="1">
    <source>
        <dbReference type="ARBA" id="ARBA00022723"/>
    </source>
</evidence>